<dbReference type="PROSITE" id="PS50052">
    <property type="entry name" value="GUANYLATE_KINASE_2"/>
    <property type="match status" value="1"/>
</dbReference>
<comment type="similarity">
    <text evidence="1">Belongs to the guanylate kinase family.</text>
</comment>
<dbReference type="PROSITE" id="PS00856">
    <property type="entry name" value="GUANYLATE_KINASE_1"/>
    <property type="match status" value="1"/>
</dbReference>
<dbReference type="InterPro" id="IPR027417">
    <property type="entry name" value="P-loop_NTPase"/>
</dbReference>
<accession>A0A1F5JDB2</accession>
<dbReference type="SMART" id="SM00072">
    <property type="entry name" value="GuKc"/>
    <property type="match status" value="1"/>
</dbReference>
<reference evidence="5 6" key="1">
    <citation type="journal article" date="2016" name="Nat. Commun.">
        <title>Thousands of microbial genomes shed light on interconnected biogeochemical processes in an aquifer system.</title>
        <authorList>
            <person name="Anantharaman K."/>
            <person name="Brown C.T."/>
            <person name="Hug L.A."/>
            <person name="Sharon I."/>
            <person name="Castelle C.J."/>
            <person name="Probst A.J."/>
            <person name="Thomas B.C."/>
            <person name="Singh A."/>
            <person name="Wilkins M.J."/>
            <person name="Karaoz U."/>
            <person name="Brodie E.L."/>
            <person name="Williams K.H."/>
            <person name="Hubbard S.S."/>
            <person name="Banfield J.F."/>
        </authorList>
    </citation>
    <scope>NUCLEOTIDE SEQUENCE [LARGE SCALE GENOMIC DNA]</scope>
</reference>
<comment type="caution">
    <text evidence="5">The sequence shown here is derived from an EMBL/GenBank/DDBJ whole genome shotgun (WGS) entry which is preliminary data.</text>
</comment>
<protein>
    <recommendedName>
        <fullName evidence="4">Guanylate kinase-like domain-containing protein</fullName>
    </recommendedName>
</protein>
<evidence type="ECO:0000259" key="4">
    <source>
        <dbReference type="PROSITE" id="PS50052"/>
    </source>
</evidence>
<proteinExistence type="inferred from homology"/>
<organism evidence="5 6">
    <name type="scientific">Candidatus Daviesbacteria bacterium RIFCSPHIGHO2_02_FULL_39_12</name>
    <dbReference type="NCBI Taxonomy" id="1797770"/>
    <lineage>
        <taxon>Bacteria</taxon>
        <taxon>Candidatus Daviesiibacteriota</taxon>
    </lineage>
</organism>
<sequence length="191" mass="22052">MENSGLLLILTGKTASGKDTIMQMLLSKYPNLQRVTTSTSRPKRDNEKDGLDYYFLTGEEFNKKIGKGDFIEHVEYGGHLYGTEKTEIAKVFNTNLIWRIDPSRASQIRQFIKSANVLVIYLTVSDQVILERLQKRGLSQAEIQTRMQQDKIFWNQFKDSYDFVVENVPGKLNQTFNKIAQIIESHRSKQP</sequence>
<dbReference type="InterPro" id="IPR008145">
    <property type="entry name" value="GK/Ca_channel_bsu"/>
</dbReference>
<dbReference type="AlphaFoldDB" id="A0A1F5JDB2"/>
<dbReference type="InterPro" id="IPR008144">
    <property type="entry name" value="Guanylate_kin-like_dom"/>
</dbReference>
<dbReference type="InterPro" id="IPR020590">
    <property type="entry name" value="Guanylate_kinase_CS"/>
</dbReference>
<evidence type="ECO:0000313" key="6">
    <source>
        <dbReference type="Proteomes" id="UP000177042"/>
    </source>
</evidence>
<dbReference type="GO" id="GO:0004385">
    <property type="term" value="F:GMP kinase activity"/>
    <property type="evidence" value="ECO:0007669"/>
    <property type="project" value="TreeGrafter"/>
</dbReference>
<evidence type="ECO:0000313" key="5">
    <source>
        <dbReference type="EMBL" id="OGE26593.1"/>
    </source>
</evidence>
<keyword evidence="2" id="KW-0808">Transferase</keyword>
<evidence type="ECO:0000256" key="1">
    <source>
        <dbReference type="ARBA" id="ARBA00005790"/>
    </source>
</evidence>
<evidence type="ECO:0000256" key="3">
    <source>
        <dbReference type="ARBA" id="ARBA00022777"/>
    </source>
</evidence>
<dbReference type="PANTHER" id="PTHR23117">
    <property type="entry name" value="GUANYLATE KINASE-RELATED"/>
    <property type="match status" value="1"/>
</dbReference>
<evidence type="ECO:0000256" key="2">
    <source>
        <dbReference type="ARBA" id="ARBA00022679"/>
    </source>
</evidence>
<dbReference type="EMBL" id="MFCX01000007">
    <property type="protein sequence ID" value="OGE26593.1"/>
    <property type="molecule type" value="Genomic_DNA"/>
</dbReference>
<dbReference type="CDD" id="cd00071">
    <property type="entry name" value="GMPK"/>
    <property type="match status" value="1"/>
</dbReference>
<dbReference type="SUPFAM" id="SSF52540">
    <property type="entry name" value="P-loop containing nucleoside triphosphate hydrolases"/>
    <property type="match status" value="1"/>
</dbReference>
<gene>
    <name evidence="5" type="ORF">A3C26_04295</name>
</gene>
<dbReference type="Proteomes" id="UP000177042">
    <property type="component" value="Unassembled WGS sequence"/>
</dbReference>
<dbReference type="PANTHER" id="PTHR23117:SF13">
    <property type="entry name" value="GUANYLATE KINASE"/>
    <property type="match status" value="1"/>
</dbReference>
<dbReference type="Gene3D" id="3.40.50.300">
    <property type="entry name" value="P-loop containing nucleotide triphosphate hydrolases"/>
    <property type="match status" value="1"/>
</dbReference>
<name>A0A1F5JDB2_9BACT</name>
<keyword evidence="3" id="KW-0418">Kinase</keyword>
<dbReference type="Pfam" id="PF00625">
    <property type="entry name" value="Guanylate_kin"/>
    <property type="match status" value="1"/>
</dbReference>
<dbReference type="GO" id="GO:0005829">
    <property type="term" value="C:cytosol"/>
    <property type="evidence" value="ECO:0007669"/>
    <property type="project" value="TreeGrafter"/>
</dbReference>
<feature type="domain" description="Guanylate kinase-like" evidence="4">
    <location>
        <begin position="5"/>
        <end position="184"/>
    </location>
</feature>